<dbReference type="Gene3D" id="2.120.10.30">
    <property type="entry name" value="TolB, C-terminal domain"/>
    <property type="match status" value="1"/>
</dbReference>
<keyword evidence="4" id="KW-1185">Reference proteome</keyword>
<evidence type="ECO:0000256" key="2">
    <source>
        <dbReference type="SAM" id="SignalP"/>
    </source>
</evidence>
<dbReference type="PANTHER" id="PTHR36842">
    <property type="entry name" value="PROTEIN TOLB HOMOLOG"/>
    <property type="match status" value="1"/>
</dbReference>
<comment type="caution">
    <text evidence="3">The sequence shown here is derived from an EMBL/GenBank/DDBJ whole genome shotgun (WGS) entry which is preliminary data.</text>
</comment>
<sequence length="513" mass="56260">MKMKYTLFLAGVLCLFGSTISPVVAQQQQLIGQFDGRADVGPVKRPGTATYNASTQEYTLTSLSSGPDEVSMVWKKMTGDFILRTNVQGIGMGAGLHRRLGWMVRSGLEPGASQVSAAVQDNGVTAMQFRRTTGGQTEEKRSSVTGADVIQLARKGNTYTMSVARNGDTFVSEEVTDLALGDEVYVGLFVGSAKKGTMDKGVFHNVRIVVPARDNFVPYREYIGSNLEIMDVASGRRKIIYQSPESLQAPNWTLDDKALIYNSKGLLYRFDLASLVPTVIKTGFVTNNNNDHVLSFDGKMLGLSHGSKEDGNKSIIYTVPVTGGVPKKITPIGHSYLHGWSPDGQWLTFTGERNGEFDIYKVSSAGGPEVRLTTAKALDDGPEYSPDGQYIYFNSTRTGNMQIWRMKADGSEQEQVTTDAFNNWFPHISPDGKQLVILSFQKDINPNDHPFYKYVYLRLMPIVNGKPDVSKLKVIAYVYGGQGTINTPSWSPDSKRIAFISNTNSITTAAAVK</sequence>
<dbReference type="SUPFAM" id="SSF82171">
    <property type="entry name" value="DPP6 N-terminal domain-like"/>
    <property type="match status" value="1"/>
</dbReference>
<gene>
    <name evidence="3" type="ORF">GCM10023189_47460</name>
</gene>
<evidence type="ECO:0000313" key="4">
    <source>
        <dbReference type="Proteomes" id="UP001501175"/>
    </source>
</evidence>
<dbReference type="InterPro" id="IPR011042">
    <property type="entry name" value="6-blade_b-propeller_TolB-like"/>
</dbReference>
<protein>
    <submittedName>
        <fullName evidence="3">SMP-30/gluconolactonase/LRE family protein</fullName>
    </submittedName>
</protein>
<evidence type="ECO:0000256" key="1">
    <source>
        <dbReference type="ARBA" id="ARBA00009820"/>
    </source>
</evidence>
<dbReference type="Proteomes" id="UP001501175">
    <property type="component" value="Unassembled WGS sequence"/>
</dbReference>
<comment type="similarity">
    <text evidence="1">Belongs to the TolB family.</text>
</comment>
<name>A0ABP8NIB9_9BACT</name>
<dbReference type="Pfam" id="PF07676">
    <property type="entry name" value="PD40"/>
    <property type="match status" value="3"/>
</dbReference>
<dbReference type="PANTHER" id="PTHR36842:SF1">
    <property type="entry name" value="PROTEIN TOLB"/>
    <property type="match status" value="1"/>
</dbReference>
<dbReference type="RefSeq" id="WP_345247734.1">
    <property type="nucleotide sequence ID" value="NZ_BAABHD010000080.1"/>
</dbReference>
<dbReference type="EMBL" id="BAABHD010000080">
    <property type="protein sequence ID" value="GAA4465982.1"/>
    <property type="molecule type" value="Genomic_DNA"/>
</dbReference>
<organism evidence="3 4">
    <name type="scientific">Nibrella saemangeumensis</name>
    <dbReference type="NCBI Taxonomy" id="1084526"/>
    <lineage>
        <taxon>Bacteria</taxon>
        <taxon>Pseudomonadati</taxon>
        <taxon>Bacteroidota</taxon>
        <taxon>Cytophagia</taxon>
        <taxon>Cytophagales</taxon>
        <taxon>Spirosomataceae</taxon>
        <taxon>Nibrella</taxon>
    </lineage>
</organism>
<reference evidence="4" key="1">
    <citation type="journal article" date="2019" name="Int. J. Syst. Evol. Microbiol.">
        <title>The Global Catalogue of Microorganisms (GCM) 10K type strain sequencing project: providing services to taxonomists for standard genome sequencing and annotation.</title>
        <authorList>
            <consortium name="The Broad Institute Genomics Platform"/>
            <consortium name="The Broad Institute Genome Sequencing Center for Infectious Disease"/>
            <person name="Wu L."/>
            <person name="Ma J."/>
        </authorList>
    </citation>
    <scope>NUCLEOTIDE SEQUENCE [LARGE SCALE GENOMIC DNA]</scope>
    <source>
        <strain evidence="4">JCM 17927</strain>
    </source>
</reference>
<feature type="signal peptide" evidence="2">
    <location>
        <begin position="1"/>
        <end position="25"/>
    </location>
</feature>
<accession>A0ABP8NIB9</accession>
<proteinExistence type="inferred from homology"/>
<feature type="chain" id="PRO_5046689202" evidence="2">
    <location>
        <begin position="26"/>
        <end position="513"/>
    </location>
</feature>
<keyword evidence="2" id="KW-0732">Signal</keyword>
<dbReference type="InterPro" id="IPR011659">
    <property type="entry name" value="WD40"/>
</dbReference>
<evidence type="ECO:0000313" key="3">
    <source>
        <dbReference type="EMBL" id="GAA4465982.1"/>
    </source>
</evidence>